<evidence type="ECO:0000313" key="2">
    <source>
        <dbReference type="EMBL" id="KAF2637632.1"/>
    </source>
</evidence>
<evidence type="ECO:0000256" key="1">
    <source>
        <dbReference type="SAM" id="MobiDB-lite"/>
    </source>
</evidence>
<gene>
    <name evidence="2" type="ORF">P280DRAFT_482562</name>
</gene>
<dbReference type="AlphaFoldDB" id="A0A6A6RRC2"/>
<feature type="compositionally biased region" description="Basic residues" evidence="1">
    <location>
        <begin position="87"/>
        <end position="98"/>
    </location>
</feature>
<feature type="compositionally biased region" description="Low complexity" evidence="1">
    <location>
        <begin position="104"/>
        <end position="115"/>
    </location>
</feature>
<dbReference type="EMBL" id="MU006792">
    <property type="protein sequence ID" value="KAF2637632.1"/>
    <property type="molecule type" value="Genomic_DNA"/>
</dbReference>
<evidence type="ECO:0000313" key="3">
    <source>
        <dbReference type="Proteomes" id="UP000799753"/>
    </source>
</evidence>
<protein>
    <submittedName>
        <fullName evidence="2">Uncharacterized protein</fullName>
    </submittedName>
</protein>
<feature type="compositionally biased region" description="Low complexity" evidence="1">
    <location>
        <begin position="36"/>
        <end position="70"/>
    </location>
</feature>
<feature type="region of interest" description="Disordered" evidence="1">
    <location>
        <begin position="23"/>
        <end position="124"/>
    </location>
</feature>
<sequence length="124" mass="14042">MCCFGSSELDAAHMPRYVPMGIPLQMESEMEPPNPNQQWGQRPQPQQQWQQFGIPSQQQQQQITSQNQFTSGFERPFGNQRQGMSRRSGRGGRGRRNPATHWESQGQRSSRPSGRSGPGTGWGR</sequence>
<accession>A0A6A6RRC2</accession>
<keyword evidence="3" id="KW-1185">Reference proteome</keyword>
<dbReference type="Proteomes" id="UP000799753">
    <property type="component" value="Unassembled WGS sequence"/>
</dbReference>
<proteinExistence type="predicted"/>
<reference evidence="2" key="1">
    <citation type="journal article" date="2020" name="Stud. Mycol.">
        <title>101 Dothideomycetes genomes: a test case for predicting lifestyles and emergence of pathogens.</title>
        <authorList>
            <person name="Haridas S."/>
            <person name="Albert R."/>
            <person name="Binder M."/>
            <person name="Bloem J."/>
            <person name="Labutti K."/>
            <person name="Salamov A."/>
            <person name="Andreopoulos B."/>
            <person name="Baker S."/>
            <person name="Barry K."/>
            <person name="Bills G."/>
            <person name="Bluhm B."/>
            <person name="Cannon C."/>
            <person name="Castanera R."/>
            <person name="Culley D."/>
            <person name="Daum C."/>
            <person name="Ezra D."/>
            <person name="Gonzalez J."/>
            <person name="Henrissat B."/>
            <person name="Kuo A."/>
            <person name="Liang C."/>
            <person name="Lipzen A."/>
            <person name="Lutzoni F."/>
            <person name="Magnuson J."/>
            <person name="Mondo S."/>
            <person name="Nolan M."/>
            <person name="Ohm R."/>
            <person name="Pangilinan J."/>
            <person name="Park H.-J."/>
            <person name="Ramirez L."/>
            <person name="Alfaro M."/>
            <person name="Sun H."/>
            <person name="Tritt A."/>
            <person name="Yoshinaga Y."/>
            <person name="Zwiers L.-H."/>
            <person name="Turgeon B."/>
            <person name="Goodwin S."/>
            <person name="Spatafora J."/>
            <person name="Crous P."/>
            <person name="Grigoriev I."/>
        </authorList>
    </citation>
    <scope>NUCLEOTIDE SEQUENCE</scope>
    <source>
        <strain evidence="2">CBS 473.64</strain>
    </source>
</reference>
<organism evidence="2 3">
    <name type="scientific">Massarina eburnea CBS 473.64</name>
    <dbReference type="NCBI Taxonomy" id="1395130"/>
    <lineage>
        <taxon>Eukaryota</taxon>
        <taxon>Fungi</taxon>
        <taxon>Dikarya</taxon>
        <taxon>Ascomycota</taxon>
        <taxon>Pezizomycotina</taxon>
        <taxon>Dothideomycetes</taxon>
        <taxon>Pleosporomycetidae</taxon>
        <taxon>Pleosporales</taxon>
        <taxon>Massarineae</taxon>
        <taxon>Massarinaceae</taxon>
        <taxon>Massarina</taxon>
    </lineage>
</organism>
<name>A0A6A6RRC2_9PLEO</name>